<comment type="caution">
    <text evidence="2">The sequence shown here is derived from an EMBL/GenBank/DDBJ whole genome shotgun (WGS) entry which is preliminary data.</text>
</comment>
<evidence type="ECO:0000313" key="2">
    <source>
        <dbReference type="EMBL" id="RAP78301.1"/>
    </source>
</evidence>
<dbReference type="Proteomes" id="UP000249260">
    <property type="component" value="Unassembled WGS sequence"/>
</dbReference>
<organism evidence="2 3">
    <name type="scientific">Paenibacillus montanisoli</name>
    <dbReference type="NCBI Taxonomy" id="2081970"/>
    <lineage>
        <taxon>Bacteria</taxon>
        <taxon>Bacillati</taxon>
        <taxon>Bacillota</taxon>
        <taxon>Bacilli</taxon>
        <taxon>Bacillales</taxon>
        <taxon>Paenibacillaceae</taxon>
        <taxon>Paenibacillus</taxon>
    </lineage>
</organism>
<evidence type="ECO:0000256" key="1">
    <source>
        <dbReference type="SAM" id="MobiDB-lite"/>
    </source>
</evidence>
<name>A0A328UAG8_9BACL</name>
<dbReference type="OrthoDB" id="5197894at2"/>
<evidence type="ECO:0000313" key="3">
    <source>
        <dbReference type="Proteomes" id="UP000249260"/>
    </source>
</evidence>
<feature type="region of interest" description="Disordered" evidence="1">
    <location>
        <begin position="94"/>
        <end position="120"/>
    </location>
</feature>
<proteinExistence type="predicted"/>
<feature type="compositionally biased region" description="Gly residues" evidence="1">
    <location>
        <begin position="111"/>
        <end position="120"/>
    </location>
</feature>
<dbReference type="AlphaFoldDB" id="A0A328UAG8"/>
<protein>
    <submittedName>
        <fullName evidence="2">Uncharacterized protein</fullName>
    </submittedName>
</protein>
<dbReference type="RefSeq" id="WP_112881424.1">
    <property type="nucleotide sequence ID" value="NZ_QLUW01000001.1"/>
</dbReference>
<gene>
    <name evidence="2" type="ORF">DL346_07695</name>
</gene>
<reference evidence="2 3" key="1">
    <citation type="submission" date="2018-06" db="EMBL/GenBank/DDBJ databases">
        <title>Paenibacillus montanisoli sp. nov., isolated from mountain area soil.</title>
        <authorList>
            <person name="Wu M."/>
        </authorList>
    </citation>
    <scope>NUCLEOTIDE SEQUENCE [LARGE SCALE GENOMIC DNA]</scope>
    <source>
        <strain evidence="2 3">RA17</strain>
    </source>
</reference>
<accession>A0A328UAG8</accession>
<keyword evidence="3" id="KW-1185">Reference proteome</keyword>
<dbReference type="EMBL" id="QLUW01000001">
    <property type="protein sequence ID" value="RAP78301.1"/>
    <property type="molecule type" value="Genomic_DNA"/>
</dbReference>
<sequence>MQPGIELHIEELILREFPASDRVRIGAAVERELVRLYTEQGVPPKLLRGGDLVDIATGAFHMNQGARPEAIGTQIAHAVYRGLSLGAQTVSERPAAPNAGIGGAVQNEKGLGNGTGEQAR</sequence>